<gene>
    <name evidence="1" type="ORF">JYA60_02320</name>
</gene>
<evidence type="ECO:0000313" key="1">
    <source>
        <dbReference type="EMBL" id="MBN3557066.1"/>
    </source>
</evidence>
<proteinExistence type="predicted"/>
<comment type="caution">
    <text evidence="1">The sequence shown here is derived from an EMBL/GenBank/DDBJ whole genome shotgun (WGS) entry which is preliminary data.</text>
</comment>
<sequence>MDQAAHFPIKRRALRFYKLNRGIFSDHASLDRHVEQFEPKATALRANSLTAAHA</sequence>
<evidence type="ECO:0000313" key="2">
    <source>
        <dbReference type="Proteomes" id="UP000704529"/>
    </source>
</evidence>
<name>A0AA41DB22_9SPHN</name>
<organism evidence="1 2">
    <name type="scientific">Sphingomonas yabuuchiae</name>
    <dbReference type="NCBI Taxonomy" id="172044"/>
    <lineage>
        <taxon>Bacteria</taxon>
        <taxon>Pseudomonadati</taxon>
        <taxon>Pseudomonadota</taxon>
        <taxon>Alphaproteobacteria</taxon>
        <taxon>Sphingomonadales</taxon>
        <taxon>Sphingomonadaceae</taxon>
        <taxon>Sphingomonas</taxon>
    </lineage>
</organism>
<dbReference type="Proteomes" id="UP000704529">
    <property type="component" value="Unassembled WGS sequence"/>
</dbReference>
<accession>A0AA41DB22</accession>
<protein>
    <submittedName>
        <fullName evidence="1">Uncharacterized protein</fullName>
    </submittedName>
</protein>
<reference evidence="1" key="1">
    <citation type="submission" date="2021-01" db="EMBL/GenBank/DDBJ databases">
        <title>Genome Sequencing of Type Strains.</title>
        <authorList>
            <person name="Lemaire J.F."/>
            <person name="Inderbitzin P."/>
            <person name="Collins S.B."/>
            <person name="Wespe N."/>
            <person name="Knight-Connoni V."/>
        </authorList>
    </citation>
    <scope>NUCLEOTIDE SEQUENCE</scope>
    <source>
        <strain evidence="1">DSM 14562</strain>
    </source>
</reference>
<dbReference type="AlphaFoldDB" id="A0AA41DB22"/>
<dbReference type="EMBL" id="JAFHKU010000099">
    <property type="protein sequence ID" value="MBN3557066.1"/>
    <property type="molecule type" value="Genomic_DNA"/>
</dbReference>